<dbReference type="PANTHER" id="PTHR45823">
    <property type="entry name" value="T-SNARE COILED-COIL HOMOLOGY DOMAIN-CONTAINING PROTEIN"/>
    <property type="match status" value="1"/>
</dbReference>
<dbReference type="InterPro" id="IPR001969">
    <property type="entry name" value="Aspartic_peptidase_AS"/>
</dbReference>
<evidence type="ECO:0000256" key="1">
    <source>
        <dbReference type="PROSITE-ProRule" id="PRU00047"/>
    </source>
</evidence>
<feature type="domain" description="CCHC-type" evidence="3">
    <location>
        <begin position="444"/>
        <end position="459"/>
    </location>
</feature>
<keyword evidence="1" id="KW-0862">Zinc</keyword>
<dbReference type="GO" id="GO:0008270">
    <property type="term" value="F:zinc ion binding"/>
    <property type="evidence" value="ECO:0007669"/>
    <property type="project" value="UniProtKB-KW"/>
</dbReference>
<evidence type="ECO:0000313" key="4">
    <source>
        <dbReference type="EMBL" id="KFM77154.1"/>
    </source>
</evidence>
<dbReference type="GO" id="GO:0006508">
    <property type="term" value="P:proteolysis"/>
    <property type="evidence" value="ECO:0007669"/>
    <property type="project" value="InterPro"/>
</dbReference>
<dbReference type="PROSITE" id="PS50158">
    <property type="entry name" value="ZF_CCHC"/>
    <property type="match status" value="2"/>
</dbReference>
<feature type="compositionally biased region" description="Basic and acidic residues" evidence="2">
    <location>
        <begin position="686"/>
        <end position="701"/>
    </location>
</feature>
<dbReference type="OrthoDB" id="6512026at2759"/>
<dbReference type="Pfam" id="PF00098">
    <property type="entry name" value="zf-CCHC"/>
    <property type="match status" value="2"/>
</dbReference>
<dbReference type="InterPro" id="IPR054465">
    <property type="entry name" value="Integrase_p58-like_C"/>
</dbReference>
<dbReference type="OMA" id="MCLLAYR"/>
<name>A0A087UIG5_STEMI</name>
<keyword evidence="1" id="KW-0863">Zinc-finger</keyword>
<dbReference type="AlphaFoldDB" id="A0A087UIG5"/>
<protein>
    <submittedName>
        <fullName evidence="4">Gag-Pol polyprotein</fullName>
    </submittedName>
</protein>
<evidence type="ECO:0000313" key="5">
    <source>
        <dbReference type="Proteomes" id="UP000054359"/>
    </source>
</evidence>
<dbReference type="PROSITE" id="PS00141">
    <property type="entry name" value="ASP_PROTEASE"/>
    <property type="match status" value="1"/>
</dbReference>
<dbReference type="Gene3D" id="2.40.70.10">
    <property type="entry name" value="Acid Proteases"/>
    <property type="match status" value="1"/>
</dbReference>
<dbReference type="CDD" id="cd00303">
    <property type="entry name" value="retropepsin_like"/>
    <property type="match status" value="1"/>
</dbReference>
<dbReference type="GO" id="GO:0003676">
    <property type="term" value="F:nucleic acid binding"/>
    <property type="evidence" value="ECO:0007669"/>
    <property type="project" value="InterPro"/>
</dbReference>
<feature type="non-terminal residue" evidence="4">
    <location>
        <position position="845"/>
    </location>
</feature>
<dbReference type="Pfam" id="PF13650">
    <property type="entry name" value="Asp_protease_2"/>
    <property type="match status" value="1"/>
</dbReference>
<feature type="domain" description="CCHC-type" evidence="3">
    <location>
        <begin position="488"/>
        <end position="503"/>
    </location>
</feature>
<dbReference type="SMART" id="SM00343">
    <property type="entry name" value="ZnF_C2HC"/>
    <property type="match status" value="2"/>
</dbReference>
<dbReference type="SUPFAM" id="SSF57756">
    <property type="entry name" value="Retrovirus zinc finger-like domains"/>
    <property type="match status" value="2"/>
</dbReference>
<dbReference type="Proteomes" id="UP000054359">
    <property type="component" value="Unassembled WGS sequence"/>
</dbReference>
<keyword evidence="1" id="KW-0479">Metal-binding</keyword>
<feature type="compositionally biased region" description="Polar residues" evidence="2">
    <location>
        <begin position="671"/>
        <end position="680"/>
    </location>
</feature>
<dbReference type="InterPro" id="IPR021109">
    <property type="entry name" value="Peptidase_aspartic_dom_sf"/>
</dbReference>
<proteinExistence type="predicted"/>
<dbReference type="InterPro" id="IPR001878">
    <property type="entry name" value="Znf_CCHC"/>
</dbReference>
<dbReference type="Gene3D" id="4.10.60.10">
    <property type="entry name" value="Zinc finger, CCHC-type"/>
    <property type="match status" value="1"/>
</dbReference>
<dbReference type="SUPFAM" id="SSF50630">
    <property type="entry name" value="Acid proteases"/>
    <property type="match status" value="1"/>
</dbReference>
<evidence type="ECO:0000259" key="3">
    <source>
        <dbReference type="PROSITE" id="PS50158"/>
    </source>
</evidence>
<keyword evidence="5" id="KW-1185">Reference proteome</keyword>
<accession>A0A087UIG5</accession>
<dbReference type="PANTHER" id="PTHR45823:SF1">
    <property type="entry name" value="T-SNARE COILED-COIL HOMOLOGY DOMAIN-CONTAINING PROTEIN"/>
    <property type="match status" value="1"/>
</dbReference>
<dbReference type="EMBL" id="KK119952">
    <property type="protein sequence ID" value="KFM77154.1"/>
    <property type="molecule type" value="Genomic_DNA"/>
</dbReference>
<evidence type="ECO:0000256" key="2">
    <source>
        <dbReference type="SAM" id="MobiDB-lite"/>
    </source>
</evidence>
<organism evidence="4 5">
    <name type="scientific">Stegodyphus mimosarum</name>
    <name type="common">African social velvet spider</name>
    <dbReference type="NCBI Taxonomy" id="407821"/>
    <lineage>
        <taxon>Eukaryota</taxon>
        <taxon>Metazoa</taxon>
        <taxon>Ecdysozoa</taxon>
        <taxon>Arthropoda</taxon>
        <taxon>Chelicerata</taxon>
        <taxon>Arachnida</taxon>
        <taxon>Araneae</taxon>
        <taxon>Araneomorphae</taxon>
        <taxon>Entelegynae</taxon>
        <taxon>Eresoidea</taxon>
        <taxon>Eresidae</taxon>
        <taxon>Stegodyphus</taxon>
    </lineage>
</organism>
<feature type="region of interest" description="Disordered" evidence="2">
    <location>
        <begin position="43"/>
        <end position="67"/>
    </location>
</feature>
<feature type="region of interest" description="Disordered" evidence="2">
    <location>
        <begin position="670"/>
        <end position="710"/>
    </location>
</feature>
<dbReference type="GO" id="GO:0004190">
    <property type="term" value="F:aspartic-type endopeptidase activity"/>
    <property type="evidence" value="ECO:0007669"/>
    <property type="project" value="InterPro"/>
</dbReference>
<sequence>MEEQLRQFMAAFAAFKEEIKAGQDSVKEEMKAGQELVKEEMKAVQESVKDEMNSVQEKMEKSVKEEMKAVQESVKEEMNSVQEKMEKSVKEEMKAVQESVKDQMKTVQELKLGQESVKEEMRAVKASQEEMKKEITCIIENKFETMEGRIDAVENKVSSVKEQIEERVSAVEQQIDYRVSAVKEQIQERVSAVEQQIDDKVSAVAKEVDTLKKFVATAGSNSDTFKFLAMPAHPSLKLSTYDGKTSWQVYKTQFSIVAEANGWDSQAKACHLAASLRADAADILQTLPENKRLDFEALSGALELRFGEKCLKDYSRLQLKSRQQKPTETLQELATDVERLSHLAFSECPTETREILSLQYFIDGIRDPEIQKALRMADVKDLKSALVYAMKFEAAQQATRRDRHPIRAAHIQEPVDPMTARLDDLTRKVNALTRNTGDKKPTVKCWNCGILGHMRRNCRIFKSSENKTDDIYRKLNAMRWKSNDKQPKCWNCGAEGHLRRKCRTPQSTESKIISQQLPKKQINDHIAEQSLSDSEQPHFKALKISAVCGKSNGLSINGHIDGVPCSMIIDTGANVTIIRKDLAQKFKEKLIWTPSCVTLQTASGEKIDVEGKLNVNITFGSATYHHTAYVADITDPCILGLDFLRKYNFSLDFKNNKLFSAFEAMTIDPQKGSSPRNADVSSEIPCSERGRNHTGIEEKPETTSSSPAQMLIRRDLRLPCDLLFGRPPDAPSSPEEYIQDLQARFEVMHNFARERVNLTTEKMKTRYDTRATGHRFNEGDKVWLWNPTRRKGLSPKLQSPWDGPYTVLNRLNDVVVRIRKSSNSKPKVVHYDRVYISNFCVKTGE</sequence>
<dbReference type="STRING" id="407821.A0A087UIG5"/>
<dbReference type="Pfam" id="PF22938">
    <property type="entry name" value="Integrase_p58_C"/>
    <property type="match status" value="1"/>
</dbReference>
<gene>
    <name evidence="4" type="ORF">X975_01499</name>
</gene>
<reference evidence="4 5" key="1">
    <citation type="submission" date="2013-11" db="EMBL/GenBank/DDBJ databases">
        <title>Genome sequencing of Stegodyphus mimosarum.</title>
        <authorList>
            <person name="Bechsgaard J."/>
        </authorList>
    </citation>
    <scope>NUCLEOTIDE SEQUENCE [LARGE SCALE GENOMIC DNA]</scope>
</reference>
<dbReference type="InterPro" id="IPR036875">
    <property type="entry name" value="Znf_CCHC_sf"/>
</dbReference>